<accession>A0A1F5HGB5</accession>
<feature type="compositionally biased region" description="Acidic residues" evidence="1">
    <location>
        <begin position="7"/>
        <end position="20"/>
    </location>
</feature>
<evidence type="ECO:0000256" key="2">
    <source>
        <dbReference type="SAM" id="Phobius"/>
    </source>
</evidence>
<protein>
    <submittedName>
        <fullName evidence="3">Uncharacterized protein</fullName>
    </submittedName>
</protein>
<dbReference type="AlphaFoldDB" id="A0A1F5HGB5"/>
<sequence length="135" mass="15271">MNQDDINPMEEEIASEEVTNEENQKRPEPKSKAGIPKMRLHFTLTKPKIITLVILFMIILATYFALLLLSANKPEENLSSIPTNTTTYSPKPLVDPETAALINKVETYNKKLDTLNNYPKKLAPPSVQLDISFEK</sequence>
<organism evidence="3 4">
    <name type="scientific">Candidatus Curtissbacteria bacterium RIFOXYA1_FULL_41_14</name>
    <dbReference type="NCBI Taxonomy" id="1797737"/>
    <lineage>
        <taxon>Bacteria</taxon>
        <taxon>Candidatus Curtissiibacteriota</taxon>
    </lineage>
</organism>
<comment type="caution">
    <text evidence="3">The sequence shown here is derived from an EMBL/GenBank/DDBJ whole genome shotgun (WGS) entry which is preliminary data.</text>
</comment>
<evidence type="ECO:0000256" key="1">
    <source>
        <dbReference type="SAM" id="MobiDB-lite"/>
    </source>
</evidence>
<keyword evidence="2" id="KW-1133">Transmembrane helix</keyword>
<dbReference type="STRING" id="1797737.A2196_05135"/>
<dbReference type="Proteomes" id="UP000176751">
    <property type="component" value="Unassembled WGS sequence"/>
</dbReference>
<keyword evidence="2" id="KW-0812">Transmembrane</keyword>
<evidence type="ECO:0000313" key="3">
    <source>
        <dbReference type="EMBL" id="OGE03158.1"/>
    </source>
</evidence>
<feature type="compositionally biased region" description="Basic and acidic residues" evidence="1">
    <location>
        <begin position="22"/>
        <end position="31"/>
    </location>
</feature>
<keyword evidence="2" id="KW-0472">Membrane</keyword>
<dbReference type="EMBL" id="MFCA01000002">
    <property type="protein sequence ID" value="OGE03158.1"/>
    <property type="molecule type" value="Genomic_DNA"/>
</dbReference>
<gene>
    <name evidence="3" type="ORF">A2196_05135</name>
</gene>
<feature type="transmembrane region" description="Helical" evidence="2">
    <location>
        <begin position="49"/>
        <end position="69"/>
    </location>
</feature>
<feature type="region of interest" description="Disordered" evidence="1">
    <location>
        <begin position="1"/>
        <end position="34"/>
    </location>
</feature>
<reference evidence="3 4" key="1">
    <citation type="journal article" date="2016" name="Nat. Commun.">
        <title>Thousands of microbial genomes shed light on interconnected biogeochemical processes in an aquifer system.</title>
        <authorList>
            <person name="Anantharaman K."/>
            <person name="Brown C.T."/>
            <person name="Hug L.A."/>
            <person name="Sharon I."/>
            <person name="Castelle C.J."/>
            <person name="Probst A.J."/>
            <person name="Thomas B.C."/>
            <person name="Singh A."/>
            <person name="Wilkins M.J."/>
            <person name="Karaoz U."/>
            <person name="Brodie E.L."/>
            <person name="Williams K.H."/>
            <person name="Hubbard S.S."/>
            <person name="Banfield J.F."/>
        </authorList>
    </citation>
    <scope>NUCLEOTIDE SEQUENCE [LARGE SCALE GENOMIC DNA]</scope>
</reference>
<proteinExistence type="predicted"/>
<evidence type="ECO:0000313" key="4">
    <source>
        <dbReference type="Proteomes" id="UP000176751"/>
    </source>
</evidence>
<name>A0A1F5HGB5_9BACT</name>